<accession>A0A366LSG3</accession>
<name>A0A366LSG3_9ACTN</name>
<gene>
    <name evidence="1" type="ORF">DP939_27715</name>
</gene>
<evidence type="ECO:0000313" key="2">
    <source>
        <dbReference type="Proteomes" id="UP000253303"/>
    </source>
</evidence>
<protein>
    <submittedName>
        <fullName evidence="1">Uncharacterized protein</fullName>
    </submittedName>
</protein>
<proteinExistence type="predicted"/>
<evidence type="ECO:0000313" key="1">
    <source>
        <dbReference type="EMBL" id="RBQ16858.1"/>
    </source>
</evidence>
<reference evidence="1 2" key="1">
    <citation type="submission" date="2018-06" db="EMBL/GenBank/DDBJ databases">
        <title>Sphaerisporangium craniellae sp. nov., isolated from a marine sponge in the South China Sea.</title>
        <authorList>
            <person name="Li L."/>
        </authorList>
    </citation>
    <scope>NUCLEOTIDE SEQUENCE [LARGE SCALE GENOMIC DNA]</scope>
    <source>
        <strain evidence="1 2">LHW63015</strain>
    </source>
</reference>
<keyword evidence="2" id="KW-1185">Reference proteome</keyword>
<sequence length="71" mass="8313">MFLAQYHEAREPEGYHQLPEVLKLWWLNSLAFADPAYDQRAEDAARGVGEVVPMEQAIPDWEKRLAQMRRS</sequence>
<comment type="caution">
    <text evidence="1">The sequence shown here is derived from an EMBL/GenBank/DDBJ whole genome shotgun (WGS) entry which is preliminary data.</text>
</comment>
<dbReference type="Proteomes" id="UP000253303">
    <property type="component" value="Unassembled WGS sequence"/>
</dbReference>
<dbReference type="EMBL" id="QMEY01000014">
    <property type="protein sequence ID" value="RBQ16858.1"/>
    <property type="molecule type" value="Genomic_DNA"/>
</dbReference>
<organism evidence="1 2">
    <name type="scientific">Spongiactinospora rosea</name>
    <dbReference type="NCBI Taxonomy" id="2248750"/>
    <lineage>
        <taxon>Bacteria</taxon>
        <taxon>Bacillati</taxon>
        <taxon>Actinomycetota</taxon>
        <taxon>Actinomycetes</taxon>
        <taxon>Streptosporangiales</taxon>
        <taxon>Streptosporangiaceae</taxon>
        <taxon>Spongiactinospora</taxon>
    </lineage>
</organism>
<dbReference type="AlphaFoldDB" id="A0A366LSG3"/>